<comment type="caution">
    <text evidence="2">The sequence shown here is derived from an EMBL/GenBank/DDBJ whole genome shotgun (WGS) entry which is preliminary data.</text>
</comment>
<sequence length="127" mass="14305">MTPSNSHLTRSTKTTITHRYRYLPYNIAVNSLFSLYKYLRLSSSVLSKLSSSTSTSTSTSASNAAKQNSHTKKKKKKKKNVNKTQNPKSKYLTIAHAEDPHNRKVHFFLHKGISVLIVILKVEEVGS</sequence>
<reference evidence="2" key="1">
    <citation type="submission" date="2020-03" db="EMBL/GenBank/DDBJ databases">
        <title>Castanea mollissima Vanexum genome sequencing.</title>
        <authorList>
            <person name="Staton M."/>
        </authorList>
    </citation>
    <scope>NUCLEOTIDE SEQUENCE</scope>
    <source>
        <tissue evidence="2">Leaf</tissue>
    </source>
</reference>
<feature type="region of interest" description="Disordered" evidence="1">
    <location>
        <begin position="50"/>
        <end position="91"/>
    </location>
</feature>
<gene>
    <name evidence="2" type="ORF">CMV_026907</name>
</gene>
<feature type="compositionally biased region" description="Basic residues" evidence="1">
    <location>
        <begin position="69"/>
        <end position="81"/>
    </location>
</feature>
<accession>A0A8J4Q798</accession>
<keyword evidence="3" id="KW-1185">Reference proteome</keyword>
<evidence type="ECO:0000256" key="1">
    <source>
        <dbReference type="SAM" id="MobiDB-lite"/>
    </source>
</evidence>
<protein>
    <submittedName>
        <fullName evidence="2">Uncharacterized protein</fullName>
    </submittedName>
</protein>
<feature type="compositionally biased region" description="Low complexity" evidence="1">
    <location>
        <begin position="50"/>
        <end position="62"/>
    </location>
</feature>
<dbReference type="AlphaFoldDB" id="A0A8J4Q798"/>
<organism evidence="2 3">
    <name type="scientific">Castanea mollissima</name>
    <name type="common">Chinese chestnut</name>
    <dbReference type="NCBI Taxonomy" id="60419"/>
    <lineage>
        <taxon>Eukaryota</taxon>
        <taxon>Viridiplantae</taxon>
        <taxon>Streptophyta</taxon>
        <taxon>Embryophyta</taxon>
        <taxon>Tracheophyta</taxon>
        <taxon>Spermatophyta</taxon>
        <taxon>Magnoliopsida</taxon>
        <taxon>eudicotyledons</taxon>
        <taxon>Gunneridae</taxon>
        <taxon>Pentapetalae</taxon>
        <taxon>rosids</taxon>
        <taxon>fabids</taxon>
        <taxon>Fagales</taxon>
        <taxon>Fagaceae</taxon>
        <taxon>Castanea</taxon>
    </lineage>
</organism>
<evidence type="ECO:0000313" key="3">
    <source>
        <dbReference type="Proteomes" id="UP000737018"/>
    </source>
</evidence>
<dbReference type="Proteomes" id="UP000737018">
    <property type="component" value="Unassembled WGS sequence"/>
</dbReference>
<evidence type="ECO:0000313" key="2">
    <source>
        <dbReference type="EMBL" id="KAF3946875.1"/>
    </source>
</evidence>
<proteinExistence type="predicted"/>
<name>A0A8J4Q798_9ROSI</name>
<dbReference type="EMBL" id="JRKL02008487">
    <property type="protein sequence ID" value="KAF3946875.1"/>
    <property type="molecule type" value="Genomic_DNA"/>
</dbReference>